<feature type="transmembrane region" description="Helical" evidence="1">
    <location>
        <begin position="23"/>
        <end position="47"/>
    </location>
</feature>
<name>A0ABS4D2X0_9BACI</name>
<accession>A0ABS4D2X0</accession>
<protein>
    <submittedName>
        <fullName evidence="2">Dipeptide/tripeptide permease</fullName>
    </submittedName>
</protein>
<dbReference type="Proteomes" id="UP000674416">
    <property type="component" value="Unassembled WGS sequence"/>
</dbReference>
<evidence type="ECO:0000313" key="3">
    <source>
        <dbReference type="Proteomes" id="UP000674416"/>
    </source>
</evidence>
<organism evidence="2 3">
    <name type="scientific">Bacillus capparidis</name>
    <dbReference type="NCBI Taxonomy" id="1840411"/>
    <lineage>
        <taxon>Bacteria</taxon>
        <taxon>Bacillati</taxon>
        <taxon>Bacillota</taxon>
        <taxon>Bacilli</taxon>
        <taxon>Bacillales</taxon>
        <taxon>Bacillaceae</taxon>
        <taxon>Bacillus</taxon>
    </lineage>
</organism>
<evidence type="ECO:0000313" key="2">
    <source>
        <dbReference type="EMBL" id="MBP1083971.1"/>
    </source>
</evidence>
<gene>
    <name evidence="2" type="ORF">JOC74_004518</name>
</gene>
<keyword evidence="1" id="KW-0812">Transmembrane</keyword>
<evidence type="ECO:0000256" key="1">
    <source>
        <dbReference type="SAM" id="Phobius"/>
    </source>
</evidence>
<dbReference type="Gene3D" id="1.20.1250.20">
    <property type="entry name" value="MFS general substrate transporter like domains"/>
    <property type="match status" value="1"/>
</dbReference>
<comment type="caution">
    <text evidence="2">The sequence shown here is derived from an EMBL/GenBank/DDBJ whole genome shotgun (WGS) entry which is preliminary data.</text>
</comment>
<dbReference type="EMBL" id="JAFDST010000008">
    <property type="protein sequence ID" value="MBP1083971.1"/>
    <property type="molecule type" value="Genomic_DNA"/>
</dbReference>
<keyword evidence="1" id="KW-0472">Membrane</keyword>
<proteinExistence type="predicted"/>
<sequence length="55" mass="6084">MSNASAQAINAQIVKLYTPETELIYFGAIGLVSILLGFLLLFFSPFIQTFMKGVR</sequence>
<reference evidence="2 3" key="1">
    <citation type="submission" date="2021-01" db="EMBL/GenBank/DDBJ databases">
        <title>Genomic Encyclopedia of Type Strains, Phase IV (KMG-IV): sequencing the most valuable type-strain genomes for metagenomic binning, comparative biology and taxonomic classification.</title>
        <authorList>
            <person name="Goeker M."/>
        </authorList>
    </citation>
    <scope>NUCLEOTIDE SEQUENCE [LARGE SCALE GENOMIC DNA]</scope>
    <source>
        <strain evidence="2 3">DSM 103394</strain>
    </source>
</reference>
<dbReference type="InterPro" id="IPR036259">
    <property type="entry name" value="MFS_trans_sf"/>
</dbReference>
<keyword evidence="3" id="KW-1185">Reference proteome</keyword>
<keyword evidence="1" id="KW-1133">Transmembrane helix</keyword>